<name>A0AC60R2Z8_IXOPE</name>
<evidence type="ECO:0000313" key="2">
    <source>
        <dbReference type="Proteomes" id="UP000805193"/>
    </source>
</evidence>
<accession>A0AC60R2Z8</accession>
<comment type="caution">
    <text evidence="1">The sequence shown here is derived from an EMBL/GenBank/DDBJ whole genome shotgun (WGS) entry which is preliminary data.</text>
</comment>
<protein>
    <submittedName>
        <fullName evidence="1">Uncharacterized protein</fullName>
    </submittedName>
</protein>
<reference evidence="1 2" key="1">
    <citation type="journal article" date="2020" name="Cell">
        <title>Large-Scale Comparative Analyses of Tick Genomes Elucidate Their Genetic Diversity and Vector Capacities.</title>
        <authorList>
            <consortium name="Tick Genome and Microbiome Consortium (TIGMIC)"/>
            <person name="Jia N."/>
            <person name="Wang J."/>
            <person name="Shi W."/>
            <person name="Du L."/>
            <person name="Sun Y."/>
            <person name="Zhan W."/>
            <person name="Jiang J.F."/>
            <person name="Wang Q."/>
            <person name="Zhang B."/>
            <person name="Ji P."/>
            <person name="Bell-Sakyi L."/>
            <person name="Cui X.M."/>
            <person name="Yuan T.T."/>
            <person name="Jiang B.G."/>
            <person name="Yang W.F."/>
            <person name="Lam T.T."/>
            <person name="Chang Q.C."/>
            <person name="Ding S.J."/>
            <person name="Wang X.J."/>
            <person name="Zhu J.G."/>
            <person name="Ruan X.D."/>
            <person name="Zhao L."/>
            <person name="Wei J.T."/>
            <person name="Ye R.Z."/>
            <person name="Que T.C."/>
            <person name="Du C.H."/>
            <person name="Zhou Y.H."/>
            <person name="Cheng J.X."/>
            <person name="Dai P.F."/>
            <person name="Guo W.B."/>
            <person name="Han X.H."/>
            <person name="Huang E.J."/>
            <person name="Li L.F."/>
            <person name="Wei W."/>
            <person name="Gao Y.C."/>
            <person name="Liu J.Z."/>
            <person name="Shao H.Z."/>
            <person name="Wang X."/>
            <person name="Wang C.C."/>
            <person name="Yang T.C."/>
            <person name="Huo Q.B."/>
            <person name="Li W."/>
            <person name="Chen H.Y."/>
            <person name="Chen S.E."/>
            <person name="Zhou L.G."/>
            <person name="Ni X.B."/>
            <person name="Tian J.H."/>
            <person name="Sheng Y."/>
            <person name="Liu T."/>
            <person name="Pan Y.S."/>
            <person name="Xia L.Y."/>
            <person name="Li J."/>
            <person name="Zhao F."/>
            <person name="Cao W.C."/>
        </authorList>
    </citation>
    <scope>NUCLEOTIDE SEQUENCE [LARGE SCALE GENOMIC DNA]</scope>
    <source>
        <strain evidence="1">Iper-2018</strain>
    </source>
</reference>
<evidence type="ECO:0000313" key="1">
    <source>
        <dbReference type="EMBL" id="KAG0445605.1"/>
    </source>
</evidence>
<gene>
    <name evidence="1" type="ORF">HPB47_013498</name>
</gene>
<proteinExistence type="predicted"/>
<keyword evidence="2" id="KW-1185">Reference proteome</keyword>
<organism evidence="1 2">
    <name type="scientific">Ixodes persulcatus</name>
    <name type="common">Taiga tick</name>
    <dbReference type="NCBI Taxonomy" id="34615"/>
    <lineage>
        <taxon>Eukaryota</taxon>
        <taxon>Metazoa</taxon>
        <taxon>Ecdysozoa</taxon>
        <taxon>Arthropoda</taxon>
        <taxon>Chelicerata</taxon>
        <taxon>Arachnida</taxon>
        <taxon>Acari</taxon>
        <taxon>Parasitiformes</taxon>
        <taxon>Ixodida</taxon>
        <taxon>Ixodoidea</taxon>
        <taxon>Ixodidae</taxon>
        <taxon>Ixodinae</taxon>
        <taxon>Ixodes</taxon>
    </lineage>
</organism>
<dbReference type="Proteomes" id="UP000805193">
    <property type="component" value="Unassembled WGS sequence"/>
</dbReference>
<dbReference type="EMBL" id="JABSTQ010000162">
    <property type="protein sequence ID" value="KAG0445605.1"/>
    <property type="molecule type" value="Genomic_DNA"/>
</dbReference>
<sequence>MYFYAGWCATPLVDECKALAGQHLLGDLKQRFQRLYDTDSIQQAVVIVVGACALTNVCNRERDALLEPQDPTRESGTSVSSPEGLEAEPPVEGAVESHKCDIEYIKCARLVKIKCNDCGYHY</sequence>